<evidence type="ECO:0000313" key="2">
    <source>
        <dbReference type="EMBL" id="GLV12425.1"/>
    </source>
</evidence>
<feature type="signal peptide" evidence="1">
    <location>
        <begin position="1"/>
        <end position="20"/>
    </location>
</feature>
<keyword evidence="4" id="KW-1185">Reference proteome</keyword>
<dbReference type="EMBL" id="FNOJ01000004">
    <property type="protein sequence ID" value="SDW32141.1"/>
    <property type="molecule type" value="Genomic_DNA"/>
</dbReference>
<sequence length="340" mass="35214">MKRLYLGSLLCFSFALVGCGAPDLSAMQPQVQKSAAIVVDVDNPPFAANATAVAEGGGVSTEVVHATAGDMLTQVDQILANQGVNGVVIVVHSANPILQSVAQLARQHPKVRFVVVSDWPATLPQLANLSALAMDPDTIAYAIGYLVGVNMNELVAKSTSTYGYAGQPKIGYLPSSAPSDEQKAFFAGLYQSDPAANVIPLVSLNGPGFPILYPTVSVAVVGNQPSAAQLAAISAQTATVYSFAQSLTGTTPAIEPGHLASSRVRDALSQLQAKSWSSGQQSVVDLSSVSLNTAVVPASVVLAWAKFEVDAEQTASSWQAQFAALSPTTRAQLANEFGLS</sequence>
<dbReference type="Proteomes" id="UP000182589">
    <property type="component" value="Unassembled WGS sequence"/>
</dbReference>
<dbReference type="PROSITE" id="PS51257">
    <property type="entry name" value="PROKAR_LIPOPROTEIN"/>
    <property type="match status" value="1"/>
</dbReference>
<dbReference type="AlphaFoldDB" id="A0A1H2SKJ4"/>
<keyword evidence="3" id="KW-0449">Lipoprotein</keyword>
<reference evidence="2" key="3">
    <citation type="submission" date="2023-02" db="EMBL/GenBank/DDBJ databases">
        <title>Proposal of a novel subspecies: Alicyclobacillus hesperidum subspecies aegle.</title>
        <authorList>
            <person name="Goto K."/>
            <person name="Fujii T."/>
            <person name="Yasui K."/>
            <person name="Mochida K."/>
            <person name="Kato-Tanaka Y."/>
            <person name="Morohoshi S."/>
            <person name="An S.Y."/>
            <person name="Kasai H."/>
            <person name="Yokota A."/>
        </authorList>
    </citation>
    <scope>NUCLEOTIDE SEQUENCE</scope>
    <source>
        <strain evidence="2">DSM 12766</strain>
    </source>
</reference>
<evidence type="ECO:0000313" key="3">
    <source>
        <dbReference type="EMBL" id="SDW32141.1"/>
    </source>
</evidence>
<dbReference type="EMBL" id="BSRA01000001">
    <property type="protein sequence ID" value="GLV12425.1"/>
    <property type="molecule type" value="Genomic_DNA"/>
</dbReference>
<gene>
    <name evidence="2" type="ORF">Heshes_01090</name>
    <name evidence="3" type="ORF">SAMN04489725_104112</name>
</gene>
<keyword evidence="1" id="KW-0732">Signal</keyword>
<dbReference type="STRING" id="89784.SAMN04489725_104112"/>
<evidence type="ECO:0000313" key="4">
    <source>
        <dbReference type="Proteomes" id="UP000182589"/>
    </source>
</evidence>
<reference evidence="3" key="1">
    <citation type="submission" date="2016-10" db="EMBL/GenBank/DDBJ databases">
        <authorList>
            <person name="de Groot N.N."/>
        </authorList>
    </citation>
    <scope>NUCLEOTIDE SEQUENCE [LARGE SCALE GENOMIC DNA]</scope>
    <source>
        <strain evidence="3">DSM 12489</strain>
    </source>
</reference>
<dbReference type="Proteomes" id="UP001157137">
    <property type="component" value="Unassembled WGS sequence"/>
</dbReference>
<dbReference type="RefSeq" id="WP_074692361.1">
    <property type="nucleotide sequence ID" value="NZ_BSRA01000001.1"/>
</dbReference>
<reference evidence="4" key="2">
    <citation type="submission" date="2016-10" db="EMBL/GenBank/DDBJ databases">
        <authorList>
            <person name="Varghese N."/>
        </authorList>
    </citation>
    <scope>NUCLEOTIDE SEQUENCE [LARGE SCALE GENOMIC DNA]</scope>
    <source>
        <strain evidence="4">DSM 12489</strain>
    </source>
</reference>
<dbReference type="Gene3D" id="3.40.50.2300">
    <property type="match status" value="1"/>
</dbReference>
<feature type="chain" id="PRO_5038675331" evidence="1">
    <location>
        <begin position="21"/>
        <end position="340"/>
    </location>
</feature>
<organism evidence="3 4">
    <name type="scientific">Alicyclobacillus hesperidum</name>
    <dbReference type="NCBI Taxonomy" id="89784"/>
    <lineage>
        <taxon>Bacteria</taxon>
        <taxon>Bacillati</taxon>
        <taxon>Bacillota</taxon>
        <taxon>Bacilli</taxon>
        <taxon>Bacillales</taxon>
        <taxon>Alicyclobacillaceae</taxon>
        <taxon>Alicyclobacillus</taxon>
    </lineage>
</organism>
<protein>
    <submittedName>
        <fullName evidence="3">Basic membrane lipoprotein Med, substrate-binding protein (PBP1-ABC) superfamily</fullName>
    </submittedName>
</protein>
<evidence type="ECO:0000256" key="1">
    <source>
        <dbReference type="SAM" id="SignalP"/>
    </source>
</evidence>
<proteinExistence type="predicted"/>
<name>A0A1H2SKJ4_9BACL</name>
<accession>A0A1H2SKJ4</accession>